<dbReference type="SMART" id="SM00506">
    <property type="entry name" value="A1pp"/>
    <property type="match status" value="1"/>
</dbReference>
<dbReference type="Pfam" id="PF01661">
    <property type="entry name" value="Macro"/>
    <property type="match status" value="1"/>
</dbReference>
<name>H2Z3H1_CIOSA</name>
<dbReference type="GeneTree" id="ENSGT00940000158837"/>
<evidence type="ECO:0000313" key="3">
    <source>
        <dbReference type="Proteomes" id="UP000007875"/>
    </source>
</evidence>
<dbReference type="AlphaFoldDB" id="H2Z3H1"/>
<reference evidence="2" key="2">
    <citation type="submission" date="2025-08" db="UniProtKB">
        <authorList>
            <consortium name="Ensembl"/>
        </authorList>
    </citation>
    <scope>IDENTIFICATION</scope>
</reference>
<dbReference type="Gene3D" id="3.40.220.10">
    <property type="entry name" value="Leucine Aminopeptidase, subunit E, domain 1"/>
    <property type="match status" value="1"/>
</dbReference>
<dbReference type="InterPro" id="IPR043472">
    <property type="entry name" value="Macro_dom-like"/>
</dbReference>
<organism evidence="2 3">
    <name type="scientific">Ciona savignyi</name>
    <name type="common">Pacific transparent sea squirt</name>
    <dbReference type="NCBI Taxonomy" id="51511"/>
    <lineage>
        <taxon>Eukaryota</taxon>
        <taxon>Metazoa</taxon>
        <taxon>Chordata</taxon>
        <taxon>Tunicata</taxon>
        <taxon>Ascidiacea</taxon>
        <taxon>Phlebobranchia</taxon>
        <taxon>Cionidae</taxon>
        <taxon>Ciona</taxon>
    </lineage>
</organism>
<dbReference type="STRING" id="51511.ENSCSAVP00000012133"/>
<dbReference type="eggNOG" id="KOG2633">
    <property type="taxonomic scope" value="Eukaryota"/>
</dbReference>
<proteinExistence type="predicted"/>
<dbReference type="Proteomes" id="UP000007875">
    <property type="component" value="Unassembled WGS sequence"/>
</dbReference>
<dbReference type="HOGENOM" id="CLU_046550_7_0_1"/>
<dbReference type="InParanoid" id="H2Z3H1"/>
<dbReference type="CDD" id="cd02907">
    <property type="entry name" value="Macro_Af1521_BAL-like"/>
    <property type="match status" value="1"/>
</dbReference>
<feature type="domain" description="Macro" evidence="1">
    <location>
        <begin position="1"/>
        <end position="157"/>
    </location>
</feature>
<reference evidence="3" key="1">
    <citation type="submission" date="2003-08" db="EMBL/GenBank/DDBJ databases">
        <authorList>
            <person name="Birren B."/>
            <person name="Nusbaum C."/>
            <person name="Abebe A."/>
            <person name="Abouelleil A."/>
            <person name="Adekoya E."/>
            <person name="Ait-zahra M."/>
            <person name="Allen N."/>
            <person name="Allen T."/>
            <person name="An P."/>
            <person name="Anderson M."/>
            <person name="Anderson S."/>
            <person name="Arachchi H."/>
            <person name="Armbruster J."/>
            <person name="Bachantsang P."/>
            <person name="Baldwin J."/>
            <person name="Barry A."/>
            <person name="Bayul T."/>
            <person name="Blitshsteyn B."/>
            <person name="Bloom T."/>
            <person name="Blye J."/>
            <person name="Boguslavskiy L."/>
            <person name="Borowsky M."/>
            <person name="Boukhgalter B."/>
            <person name="Brunache A."/>
            <person name="Butler J."/>
            <person name="Calixte N."/>
            <person name="Calvo S."/>
            <person name="Camarata J."/>
            <person name="Campo K."/>
            <person name="Chang J."/>
            <person name="Cheshatsang Y."/>
            <person name="Citroen M."/>
            <person name="Collymore A."/>
            <person name="Considine T."/>
            <person name="Cook A."/>
            <person name="Cooke P."/>
            <person name="Corum B."/>
            <person name="Cuomo C."/>
            <person name="David R."/>
            <person name="Dawoe T."/>
            <person name="Degray S."/>
            <person name="Dodge S."/>
            <person name="Dooley K."/>
            <person name="Dorje P."/>
            <person name="Dorjee K."/>
            <person name="Dorris L."/>
            <person name="Duffey N."/>
            <person name="Dupes A."/>
            <person name="Elkins T."/>
            <person name="Engels R."/>
            <person name="Erickson J."/>
            <person name="Farina A."/>
            <person name="Faro S."/>
            <person name="Ferreira P."/>
            <person name="Fischer H."/>
            <person name="Fitzgerald M."/>
            <person name="Foley K."/>
            <person name="Gage D."/>
            <person name="Galagan J."/>
            <person name="Gearin G."/>
            <person name="Gnerre S."/>
            <person name="Gnirke A."/>
            <person name="Goyette A."/>
            <person name="Graham J."/>
            <person name="Grandbois E."/>
            <person name="Gyaltsen K."/>
            <person name="Hafez N."/>
            <person name="Hagopian D."/>
            <person name="Hagos B."/>
            <person name="Hall J."/>
            <person name="Hatcher B."/>
            <person name="Heller A."/>
            <person name="Higgins H."/>
            <person name="Honan T."/>
            <person name="Horn A."/>
            <person name="Houde N."/>
            <person name="Hughes L."/>
            <person name="Hulme W."/>
            <person name="Husby E."/>
            <person name="Iliev I."/>
            <person name="Jaffe D."/>
            <person name="Jones C."/>
            <person name="Kamal M."/>
            <person name="Kamat A."/>
            <person name="Kamvysselis M."/>
            <person name="Karlsson E."/>
            <person name="Kells C."/>
            <person name="Kieu A."/>
            <person name="Kisner P."/>
            <person name="Kodira C."/>
            <person name="Kulbokas E."/>
            <person name="Labutti K."/>
            <person name="Lama D."/>
            <person name="Landers T."/>
            <person name="Leger J."/>
            <person name="Levine S."/>
            <person name="Lewis D."/>
            <person name="Lewis T."/>
            <person name="Lindblad-toh K."/>
            <person name="Liu X."/>
            <person name="Lokyitsang T."/>
            <person name="Lokyitsang Y."/>
            <person name="Lucien O."/>
            <person name="Lui A."/>
            <person name="Ma L.J."/>
            <person name="Mabbitt R."/>
            <person name="Macdonald J."/>
            <person name="Maclean C."/>
            <person name="Major J."/>
            <person name="Manning J."/>
            <person name="Marabella R."/>
            <person name="Maru K."/>
            <person name="Matthews C."/>
            <person name="Mauceli E."/>
            <person name="Mccarthy M."/>
            <person name="Mcdonough S."/>
            <person name="Mcghee T."/>
            <person name="Meldrim J."/>
            <person name="Meneus L."/>
            <person name="Mesirov J."/>
            <person name="Mihalev A."/>
            <person name="Mihova T."/>
            <person name="Mikkelsen T."/>
            <person name="Mlenga V."/>
            <person name="Moru K."/>
            <person name="Mozes J."/>
            <person name="Mulrain L."/>
            <person name="Munson G."/>
            <person name="Naylor J."/>
            <person name="Newes C."/>
            <person name="Nguyen C."/>
            <person name="Nguyen N."/>
            <person name="Nguyen T."/>
            <person name="Nicol R."/>
            <person name="Nielsen C."/>
            <person name="Nizzari M."/>
            <person name="Norbu C."/>
            <person name="Norbu N."/>
            <person name="O'donnell P."/>
            <person name="Okoawo O."/>
            <person name="O'leary S."/>
            <person name="Omotosho B."/>
            <person name="O'neill K."/>
            <person name="Osman S."/>
            <person name="Parker S."/>
            <person name="Perrin D."/>
            <person name="Phunkhang P."/>
            <person name="Piqani B."/>
            <person name="Purcell S."/>
            <person name="Rachupka T."/>
            <person name="Ramasamy U."/>
            <person name="Rameau R."/>
            <person name="Ray V."/>
            <person name="Raymond C."/>
            <person name="Retta R."/>
            <person name="Richardson S."/>
            <person name="Rise C."/>
            <person name="Rodriguez J."/>
            <person name="Rogers J."/>
            <person name="Rogov P."/>
            <person name="Rutman M."/>
            <person name="Schupbach R."/>
            <person name="Seaman C."/>
            <person name="Settipalli S."/>
            <person name="Sharpe T."/>
            <person name="Sheridan J."/>
            <person name="Sherpa N."/>
            <person name="Shi J."/>
            <person name="Smirnov S."/>
            <person name="Smith C."/>
            <person name="Sougnez C."/>
            <person name="Spencer B."/>
            <person name="Stalker J."/>
            <person name="Stange-thomann N."/>
            <person name="Stavropoulos S."/>
            <person name="Stetson K."/>
            <person name="Stone C."/>
            <person name="Stone S."/>
            <person name="Stubbs M."/>
            <person name="Talamas J."/>
            <person name="Tchuinga P."/>
            <person name="Tenzing P."/>
            <person name="Tesfaye S."/>
            <person name="Theodore J."/>
            <person name="Thoulutsang Y."/>
            <person name="Topham K."/>
            <person name="Towey S."/>
            <person name="Tsamla T."/>
            <person name="Tsomo N."/>
            <person name="Vallee D."/>
            <person name="Vassiliev H."/>
            <person name="Venkataraman V."/>
            <person name="Vinson J."/>
            <person name="Vo A."/>
            <person name="Wade C."/>
            <person name="Wang S."/>
            <person name="Wangchuk T."/>
            <person name="Wangdi T."/>
            <person name="Whittaker C."/>
            <person name="Wilkinson J."/>
            <person name="Wu Y."/>
            <person name="Wyman D."/>
            <person name="Yadav S."/>
            <person name="Yang S."/>
            <person name="Yang X."/>
            <person name="Yeager S."/>
            <person name="Yee E."/>
            <person name="Young G."/>
            <person name="Zainoun J."/>
            <person name="Zembeck L."/>
            <person name="Zimmer A."/>
            <person name="Zody M."/>
            <person name="Lander E."/>
        </authorList>
    </citation>
    <scope>NUCLEOTIDE SEQUENCE [LARGE SCALE GENOMIC DNA]</scope>
</reference>
<evidence type="ECO:0000259" key="1">
    <source>
        <dbReference type="PROSITE" id="PS51154"/>
    </source>
</evidence>
<dbReference type="PANTHER" id="PTHR11106:SF111">
    <property type="entry name" value="MACRO DOMAIN-CONTAINING PROTEIN"/>
    <property type="match status" value="1"/>
</dbReference>
<keyword evidence="3" id="KW-1185">Reference proteome</keyword>
<dbReference type="PROSITE" id="PS51154">
    <property type="entry name" value="MACRO"/>
    <property type="match status" value="1"/>
</dbReference>
<dbReference type="Ensembl" id="ENSCSAVT00000012273.1">
    <property type="protein sequence ID" value="ENSCSAVP00000012133.1"/>
    <property type="gene ID" value="ENSCSAVG00000007139.1"/>
</dbReference>
<reference evidence="2" key="3">
    <citation type="submission" date="2025-09" db="UniProtKB">
        <authorList>
            <consortium name="Ensembl"/>
        </authorList>
    </citation>
    <scope>IDENTIFICATION</scope>
</reference>
<dbReference type="SUPFAM" id="SSF52949">
    <property type="entry name" value="Macro domain-like"/>
    <property type="match status" value="1"/>
</dbReference>
<accession>H2Z3H1</accession>
<sequence length="157" mass="16772">AVLNVYKDDITEHVCDAILNASNPELNLLPGGVSGSIQTKGGKSIQKEMHEITSKQGNLFAGDAVSTLSGSLHNCQVIIHAVGPRWHENSHSQNCKYLQSCISSAMEEAEKRKLSSVAIPAISCGVFGGQPGTCVPLIVETVLDYFKQHRGSSIVQV</sequence>
<dbReference type="InterPro" id="IPR002589">
    <property type="entry name" value="Macro_dom"/>
</dbReference>
<evidence type="ECO:0000313" key="2">
    <source>
        <dbReference type="Ensembl" id="ENSCSAVP00000012133.1"/>
    </source>
</evidence>
<protein>
    <recommendedName>
        <fullName evidence="1">Macro domain-containing protein</fullName>
    </recommendedName>
</protein>
<dbReference type="PANTHER" id="PTHR11106">
    <property type="entry name" value="GANGLIOSIDE INDUCED DIFFERENTIATION ASSOCIATED PROTEIN 2-RELATED"/>
    <property type="match status" value="1"/>
</dbReference>